<name>A0ABV7HH40_9GAMM</name>
<dbReference type="EMBL" id="JBHRSZ010000004">
    <property type="protein sequence ID" value="MFC3151445.1"/>
    <property type="molecule type" value="Genomic_DNA"/>
</dbReference>
<dbReference type="Proteomes" id="UP001595476">
    <property type="component" value="Unassembled WGS sequence"/>
</dbReference>
<proteinExistence type="predicted"/>
<evidence type="ECO:0000313" key="2">
    <source>
        <dbReference type="Proteomes" id="UP001595476"/>
    </source>
</evidence>
<organism evidence="1 2">
    <name type="scientific">Litoribrevibacter euphylliae</name>
    <dbReference type="NCBI Taxonomy" id="1834034"/>
    <lineage>
        <taxon>Bacteria</taxon>
        <taxon>Pseudomonadati</taxon>
        <taxon>Pseudomonadota</taxon>
        <taxon>Gammaproteobacteria</taxon>
        <taxon>Oceanospirillales</taxon>
        <taxon>Oceanospirillaceae</taxon>
        <taxon>Litoribrevibacter</taxon>
    </lineage>
</organism>
<evidence type="ECO:0000313" key="1">
    <source>
        <dbReference type="EMBL" id="MFC3151445.1"/>
    </source>
</evidence>
<dbReference type="Gene3D" id="3.40.190.10">
    <property type="entry name" value="Periplasmic binding protein-like II"/>
    <property type="match status" value="2"/>
</dbReference>
<keyword evidence="2" id="KW-1185">Reference proteome</keyword>
<dbReference type="RefSeq" id="WP_386720214.1">
    <property type="nucleotide sequence ID" value="NZ_JBHRSZ010000004.1"/>
</dbReference>
<accession>A0ABV7HH40</accession>
<gene>
    <name evidence="1" type="ORF">ACFOEK_10445</name>
</gene>
<comment type="caution">
    <text evidence="1">The sequence shown here is derived from an EMBL/GenBank/DDBJ whole genome shotgun (WGS) entry which is preliminary data.</text>
</comment>
<sequence>MKLRWVYLIPSILLLVFSVRLHAELITFGVTDDEPPLSSIYDEKAYGLIPDMIRLVFDYLPGYRVKAEAYPWPRAQYLVEHGQLDALLTYPSEKRQKYATFSSFPVYRIDFGYLIFRKDHPKRALMESAEEFSDLVSLTVVTQVGAEWEADNIPKALPHKEVKDLESMIHLVLGREEGDYFIMPPEQAVYLAKKFGYQHRVSYAPVRFIPDSLIPFHIGIRKDHPHARLLVKEINKLANNTEFIKKKQALIDRYRE</sequence>
<protein>
    <submittedName>
        <fullName evidence="1">Substrate-binding periplasmic protein</fullName>
    </submittedName>
</protein>
<reference evidence="2" key="1">
    <citation type="journal article" date="2019" name="Int. J. Syst. Evol. Microbiol.">
        <title>The Global Catalogue of Microorganisms (GCM) 10K type strain sequencing project: providing services to taxonomists for standard genome sequencing and annotation.</title>
        <authorList>
            <consortium name="The Broad Institute Genomics Platform"/>
            <consortium name="The Broad Institute Genome Sequencing Center for Infectious Disease"/>
            <person name="Wu L."/>
            <person name="Ma J."/>
        </authorList>
    </citation>
    <scope>NUCLEOTIDE SEQUENCE [LARGE SCALE GENOMIC DNA]</scope>
    <source>
        <strain evidence="2">KCTC 52438</strain>
    </source>
</reference>
<dbReference type="SUPFAM" id="SSF53850">
    <property type="entry name" value="Periplasmic binding protein-like II"/>
    <property type="match status" value="1"/>
</dbReference>